<evidence type="ECO:0000256" key="4">
    <source>
        <dbReference type="ARBA" id="ARBA00022833"/>
    </source>
</evidence>
<keyword evidence="7" id="KW-0223">Dioxygenase</keyword>
<comment type="cofactor">
    <cofactor evidence="1">
        <name>Zn(2+)</name>
        <dbReference type="ChEBI" id="CHEBI:29105"/>
    </cofactor>
</comment>
<dbReference type="SUPFAM" id="SSF53213">
    <property type="entry name" value="LigB-like"/>
    <property type="match status" value="1"/>
</dbReference>
<dbReference type="EMBL" id="CADIKG010000015">
    <property type="protein sequence ID" value="CAB3764776.1"/>
    <property type="molecule type" value="Genomic_DNA"/>
</dbReference>
<keyword evidence="3" id="KW-0479">Metal-binding</keyword>
<evidence type="ECO:0000313" key="8">
    <source>
        <dbReference type="Proteomes" id="UP000494135"/>
    </source>
</evidence>
<dbReference type="GO" id="GO:0008198">
    <property type="term" value="F:ferrous iron binding"/>
    <property type="evidence" value="ECO:0007669"/>
    <property type="project" value="InterPro"/>
</dbReference>
<dbReference type="CDD" id="cd07363">
    <property type="entry name" value="45_DOPA_Dioxygenase"/>
    <property type="match status" value="1"/>
</dbReference>
<dbReference type="Pfam" id="PF02900">
    <property type="entry name" value="LigB"/>
    <property type="match status" value="1"/>
</dbReference>
<name>A0A6J5EHM2_9BURK</name>
<protein>
    <submittedName>
        <fullName evidence="7">4,5-DOPA dioxygenase extradiol</fullName>
        <ecNumber evidence="7">1.13.11.29</ecNumber>
    </submittedName>
</protein>
<dbReference type="Gene3D" id="3.40.830.10">
    <property type="entry name" value="LigB-like"/>
    <property type="match status" value="1"/>
</dbReference>
<dbReference type="PANTHER" id="PTHR30096:SF0">
    <property type="entry name" value="4,5-DOPA DIOXYGENASE EXTRADIOL-LIKE PROTEIN"/>
    <property type="match status" value="1"/>
</dbReference>
<evidence type="ECO:0000313" key="7">
    <source>
        <dbReference type="EMBL" id="CAB3764776.1"/>
    </source>
</evidence>
<organism evidence="7 8">
    <name type="scientific">Burkholderia puraquae</name>
    <dbReference type="NCBI Taxonomy" id="1904757"/>
    <lineage>
        <taxon>Bacteria</taxon>
        <taxon>Pseudomonadati</taxon>
        <taxon>Pseudomonadota</taxon>
        <taxon>Betaproteobacteria</taxon>
        <taxon>Burkholderiales</taxon>
        <taxon>Burkholderiaceae</taxon>
        <taxon>Burkholderia</taxon>
        <taxon>Burkholderia cepacia complex</taxon>
    </lineage>
</organism>
<dbReference type="PIRSF" id="PIRSF006157">
    <property type="entry name" value="Doxgns_DODA"/>
    <property type="match status" value="1"/>
</dbReference>
<comment type="similarity">
    <text evidence="2">Belongs to the DODA-type extradiol aromatic ring-opening dioxygenase family.</text>
</comment>
<sequence>MKRHTSRTIKMANSFPRQPVYFFSRTCFPSPEAGSQTRVHDRLLERSIRDIPRQLSRRPDAILFLSGDWVEPVFTISPLPESATVPDEFGVRAHPDEAEHRVSSMLLSRRVVDLLDGAALPTREALDHRIDDGMLILLNMMYPNARIPVARLSLRATLDPGIHWAAGHAIAQLRDENVLIIGCGSSRGEEGWTMQEPARLSVNFDMWLRQALFEEDPSHRIMALMNWERAPAARIAHPLGNSLMPLLFIAGTAGEDAAKSVVGGRHRTSVSPSNFRFG</sequence>
<evidence type="ECO:0000256" key="2">
    <source>
        <dbReference type="ARBA" id="ARBA00007581"/>
    </source>
</evidence>
<dbReference type="Proteomes" id="UP000494135">
    <property type="component" value="Unassembled WGS sequence"/>
</dbReference>
<feature type="domain" description="Extradiol ring-cleavage dioxygenase class III enzyme subunit B" evidence="6">
    <location>
        <begin position="49"/>
        <end position="261"/>
    </location>
</feature>
<dbReference type="PANTHER" id="PTHR30096">
    <property type="entry name" value="4,5-DOPA DIOXYGENASE EXTRADIOL-LIKE PROTEIN"/>
    <property type="match status" value="1"/>
</dbReference>
<evidence type="ECO:0000256" key="5">
    <source>
        <dbReference type="ARBA" id="ARBA00023002"/>
    </source>
</evidence>
<accession>A0A6J5EHM2</accession>
<evidence type="ECO:0000256" key="1">
    <source>
        <dbReference type="ARBA" id="ARBA00001947"/>
    </source>
</evidence>
<dbReference type="GO" id="GO:0008270">
    <property type="term" value="F:zinc ion binding"/>
    <property type="evidence" value="ECO:0007669"/>
    <property type="project" value="InterPro"/>
</dbReference>
<keyword evidence="5 7" id="KW-0560">Oxidoreductase</keyword>
<evidence type="ECO:0000256" key="3">
    <source>
        <dbReference type="ARBA" id="ARBA00022723"/>
    </source>
</evidence>
<reference evidence="7 8" key="1">
    <citation type="submission" date="2020-04" db="EMBL/GenBank/DDBJ databases">
        <authorList>
            <person name="De Canck E."/>
        </authorList>
    </citation>
    <scope>NUCLEOTIDE SEQUENCE [LARGE SCALE GENOMIC DNA]</scope>
    <source>
        <strain evidence="7 8">LMG 29660</strain>
    </source>
</reference>
<gene>
    <name evidence="7" type="primary">ygiD_2</name>
    <name evidence="7" type="ORF">LMG29660_05081</name>
</gene>
<dbReference type="InterPro" id="IPR004183">
    <property type="entry name" value="Xdiol_dOase_suB"/>
</dbReference>
<evidence type="ECO:0000259" key="6">
    <source>
        <dbReference type="Pfam" id="PF02900"/>
    </source>
</evidence>
<dbReference type="EC" id="1.13.11.29" evidence="7"/>
<proteinExistence type="inferred from homology"/>
<dbReference type="InterPro" id="IPR014436">
    <property type="entry name" value="Extradiol_dOase_DODA"/>
</dbReference>
<keyword evidence="4" id="KW-0862">Zinc</keyword>
<dbReference type="AlphaFoldDB" id="A0A6J5EHM2"/>
<dbReference type="GO" id="GO:0050297">
    <property type="term" value="F:stizolobate synthase activity"/>
    <property type="evidence" value="ECO:0007669"/>
    <property type="project" value="UniProtKB-EC"/>
</dbReference>